<dbReference type="Proteomes" id="UP000298097">
    <property type="component" value="Unassembled WGS sequence"/>
</dbReference>
<proteinExistence type="predicted"/>
<evidence type="ECO:0000313" key="1">
    <source>
        <dbReference type="EMBL" id="TGK36234.1"/>
    </source>
</evidence>
<dbReference type="RefSeq" id="WP_135775971.1">
    <property type="nucleotide sequence ID" value="NZ_RQEY01000024.1"/>
</dbReference>
<dbReference type="InterPro" id="IPR045384">
    <property type="entry name" value="DUF6527"/>
</dbReference>
<comment type="caution">
    <text evidence="1">The sequence shown here is derived from an EMBL/GenBank/DDBJ whole genome shotgun (WGS) entry which is preliminary data.</text>
</comment>
<reference evidence="1" key="1">
    <citation type="journal article" date="2019" name="PLoS Negl. Trop. Dis.">
        <title>Revisiting the worldwide diversity of Leptospira species in the environment.</title>
        <authorList>
            <person name="Vincent A.T."/>
            <person name="Schiettekatte O."/>
            <person name="Bourhy P."/>
            <person name="Veyrier F.J."/>
            <person name="Picardeau M."/>
        </authorList>
    </citation>
    <scope>NUCLEOTIDE SEQUENCE [LARGE SCALE GENOMIC DNA]</scope>
    <source>
        <strain evidence="1">201800301</strain>
    </source>
</reference>
<dbReference type="Pfam" id="PF20137">
    <property type="entry name" value="BubE"/>
    <property type="match status" value="1"/>
</dbReference>
<sequence>MKLVKHSTPHPSGGDYYMFFCPGCKIPHTVIIGINRWETSGSLETPTIRPSVRTYFPAHEDIPEETTCHLFVKEGRLEFLQDCQHSLAGKTVDMVEFPDNFDLDGWLI</sequence>
<gene>
    <name evidence="1" type="ORF">EHO65_18190</name>
</gene>
<dbReference type="EMBL" id="RQEY01000024">
    <property type="protein sequence ID" value="TGK36234.1"/>
    <property type="molecule type" value="Genomic_DNA"/>
</dbReference>
<keyword evidence="2" id="KW-1185">Reference proteome</keyword>
<accession>A0A4R9GX76</accession>
<organism evidence="1 2">
    <name type="scientific">Leptospira andrefontaineae</name>
    <dbReference type="NCBI Taxonomy" id="2484976"/>
    <lineage>
        <taxon>Bacteria</taxon>
        <taxon>Pseudomonadati</taxon>
        <taxon>Spirochaetota</taxon>
        <taxon>Spirochaetia</taxon>
        <taxon>Leptospirales</taxon>
        <taxon>Leptospiraceae</taxon>
        <taxon>Leptospira</taxon>
    </lineage>
</organism>
<evidence type="ECO:0000313" key="2">
    <source>
        <dbReference type="Proteomes" id="UP000298097"/>
    </source>
</evidence>
<protein>
    <recommendedName>
        <fullName evidence="3">Ammonia monooxygenase</fullName>
    </recommendedName>
</protein>
<evidence type="ECO:0008006" key="3">
    <source>
        <dbReference type="Google" id="ProtNLM"/>
    </source>
</evidence>
<dbReference type="AlphaFoldDB" id="A0A4R9GX76"/>
<name>A0A4R9GX76_9LEPT</name>
<dbReference type="OrthoDB" id="5196042at2"/>